<feature type="domain" description="PBP" evidence="1">
    <location>
        <begin position="89"/>
        <end position="279"/>
    </location>
</feature>
<dbReference type="OrthoDB" id="9804758at2"/>
<dbReference type="SUPFAM" id="SSF53850">
    <property type="entry name" value="Periplasmic binding protein-like II"/>
    <property type="match status" value="1"/>
</dbReference>
<gene>
    <name evidence="3" type="ORF">SAMN04488500_12742</name>
</gene>
<dbReference type="InterPro" id="IPR010093">
    <property type="entry name" value="SinI_DNA-bd"/>
</dbReference>
<dbReference type="STRING" id="112901.SAMN04488500_12742"/>
<dbReference type="RefSeq" id="WP_084578071.1">
    <property type="nucleotide sequence ID" value="NZ_CP155572.1"/>
</dbReference>
<feature type="domain" description="Helix-turn-helix" evidence="2">
    <location>
        <begin position="7"/>
        <end position="54"/>
    </location>
</feature>
<dbReference type="Proteomes" id="UP000192738">
    <property type="component" value="Unassembled WGS sequence"/>
</dbReference>
<accession>A0A1W2ERB4</accession>
<evidence type="ECO:0000313" key="3">
    <source>
        <dbReference type="EMBL" id="SMD11658.1"/>
    </source>
</evidence>
<keyword evidence="4" id="KW-1185">Reference proteome</keyword>
<dbReference type="InterPro" id="IPR041657">
    <property type="entry name" value="HTH_17"/>
</dbReference>
<reference evidence="3 4" key="1">
    <citation type="submission" date="2017-04" db="EMBL/GenBank/DDBJ databases">
        <authorList>
            <person name="Afonso C.L."/>
            <person name="Miller P.J."/>
            <person name="Scott M.A."/>
            <person name="Spackman E."/>
            <person name="Goraichik I."/>
            <person name="Dimitrov K.M."/>
            <person name="Suarez D.L."/>
            <person name="Swayne D.E."/>
        </authorList>
    </citation>
    <scope>NUCLEOTIDE SEQUENCE [LARGE SCALE GENOMIC DNA]</scope>
    <source>
        <strain evidence="3 4">DSM 5090</strain>
    </source>
</reference>
<dbReference type="Pfam" id="PF12728">
    <property type="entry name" value="HTH_17"/>
    <property type="match status" value="1"/>
</dbReference>
<proteinExistence type="predicted"/>
<dbReference type="NCBIfam" id="TIGR01764">
    <property type="entry name" value="excise"/>
    <property type="match status" value="1"/>
</dbReference>
<evidence type="ECO:0000313" key="4">
    <source>
        <dbReference type="Proteomes" id="UP000192738"/>
    </source>
</evidence>
<dbReference type="AlphaFoldDB" id="A0A1W2ERB4"/>
<protein>
    <submittedName>
        <fullName evidence="3">Putative molybdopterin biosynthesis protein</fullName>
    </submittedName>
</protein>
<dbReference type="PANTHER" id="PTHR38431:SF1">
    <property type="entry name" value="BLL2305 PROTEIN"/>
    <property type="match status" value="1"/>
</dbReference>
<evidence type="ECO:0000259" key="2">
    <source>
        <dbReference type="Pfam" id="PF12728"/>
    </source>
</evidence>
<sequence>MSENASYTPEEVAKILKISKFTVYEMIKRGDLAAYHIGRKVRVEAPDLDMYIQKSKGTNISQPSAPAEAPRHSGFIICGQDTVLDILTRHLEKELPHISVLRNYTGSMDGLTALYRGNANVATAHLWDGDTDTYNVPYVRSLLPGHRALLINLVYRTAGFYVAKNNPLDITDWNDLAKPELRLINRERGSGARVLLDEQLRKLDLNSALINGYTREETSHLTIASTVARGEADVGLGIEKVALQNANIDFIPLRKERYDLVIRKEDADKPHFQTLLAIIRSAAFREQIAGMGGYDITHTGQIMGQT</sequence>
<dbReference type="Pfam" id="PF12727">
    <property type="entry name" value="PBP_like"/>
    <property type="match status" value="1"/>
</dbReference>
<dbReference type="PANTHER" id="PTHR38431">
    <property type="entry name" value="BLL2305 PROTEIN"/>
    <property type="match status" value="1"/>
</dbReference>
<name>A0A1W2ERB4_9FIRM</name>
<organism evidence="3 4">
    <name type="scientific">Sporomusa malonica</name>
    <dbReference type="NCBI Taxonomy" id="112901"/>
    <lineage>
        <taxon>Bacteria</taxon>
        <taxon>Bacillati</taxon>
        <taxon>Bacillota</taxon>
        <taxon>Negativicutes</taxon>
        <taxon>Selenomonadales</taxon>
        <taxon>Sporomusaceae</taxon>
        <taxon>Sporomusa</taxon>
    </lineage>
</organism>
<dbReference type="EMBL" id="FWXI01000027">
    <property type="protein sequence ID" value="SMD11658.1"/>
    <property type="molecule type" value="Genomic_DNA"/>
</dbReference>
<dbReference type="GO" id="GO:0003677">
    <property type="term" value="F:DNA binding"/>
    <property type="evidence" value="ECO:0007669"/>
    <property type="project" value="InterPro"/>
</dbReference>
<dbReference type="Gene3D" id="3.40.190.10">
    <property type="entry name" value="Periplasmic binding protein-like II"/>
    <property type="match status" value="1"/>
</dbReference>
<dbReference type="InterPro" id="IPR024370">
    <property type="entry name" value="PBP_domain"/>
</dbReference>
<evidence type="ECO:0000259" key="1">
    <source>
        <dbReference type="Pfam" id="PF12727"/>
    </source>
</evidence>